<proteinExistence type="predicted"/>
<evidence type="ECO:0000313" key="1">
    <source>
        <dbReference type="EMBL" id="CAB4923024.1"/>
    </source>
</evidence>
<name>A0A6J7HS43_9ZZZZ</name>
<reference evidence="1" key="1">
    <citation type="submission" date="2020-05" db="EMBL/GenBank/DDBJ databases">
        <authorList>
            <person name="Chiriac C."/>
            <person name="Salcher M."/>
            <person name="Ghai R."/>
            <person name="Kavagutti S V."/>
        </authorList>
    </citation>
    <scope>NUCLEOTIDE SEQUENCE</scope>
</reference>
<dbReference type="EMBL" id="CAFBMZ010000025">
    <property type="protein sequence ID" value="CAB4923024.1"/>
    <property type="molecule type" value="Genomic_DNA"/>
</dbReference>
<gene>
    <name evidence="1" type="ORF">UFOPK3684_00509</name>
</gene>
<sequence>MIGSRSNIFIAIAVVVLEAWACAAGLSVALTASNHGANRATFFSTLTIPPPSIEGNSAVNTRSLLFSNFSRSNDISDH</sequence>
<protein>
    <submittedName>
        <fullName evidence="1">Unannotated protein</fullName>
    </submittedName>
</protein>
<organism evidence="1">
    <name type="scientific">freshwater metagenome</name>
    <dbReference type="NCBI Taxonomy" id="449393"/>
    <lineage>
        <taxon>unclassified sequences</taxon>
        <taxon>metagenomes</taxon>
        <taxon>ecological metagenomes</taxon>
    </lineage>
</organism>
<dbReference type="AlphaFoldDB" id="A0A6J7HS43"/>
<accession>A0A6J7HS43</accession>